<feature type="chain" id="PRO_5038093839" description="DUF4148 domain-containing protein" evidence="2">
    <location>
        <begin position="18"/>
        <end position="120"/>
    </location>
</feature>
<evidence type="ECO:0000313" key="3">
    <source>
        <dbReference type="EMBL" id="GGC71496.1"/>
    </source>
</evidence>
<sequence>MAAAAAAAALLAMGGCAAELGTSVKGVAKATGFATDSPKSTEFVAASRPARIDYMPVGIAQPARPTPPKSAAEVQALQKNLEDTRTANTEAGRSAQAAGQTPAPTPAVAPRDHVAPSATD</sequence>
<gene>
    <name evidence="3" type="ORF">GCM10010994_32510</name>
</gene>
<keyword evidence="4" id="KW-1185">Reference proteome</keyword>
<proteinExistence type="predicted"/>
<reference evidence="3" key="2">
    <citation type="submission" date="2020-09" db="EMBL/GenBank/DDBJ databases">
        <authorList>
            <person name="Sun Q."/>
            <person name="Zhou Y."/>
        </authorList>
    </citation>
    <scope>NUCLEOTIDE SEQUENCE</scope>
    <source>
        <strain evidence="3">CGMCC 1.12919</strain>
    </source>
</reference>
<dbReference type="RefSeq" id="WP_188610211.1">
    <property type="nucleotide sequence ID" value="NZ_BMGG01000005.1"/>
</dbReference>
<reference evidence="3" key="1">
    <citation type="journal article" date="2014" name="Int. J. Syst. Evol. Microbiol.">
        <title>Complete genome sequence of Corynebacterium casei LMG S-19264T (=DSM 44701T), isolated from a smear-ripened cheese.</title>
        <authorList>
            <consortium name="US DOE Joint Genome Institute (JGI-PGF)"/>
            <person name="Walter F."/>
            <person name="Albersmeier A."/>
            <person name="Kalinowski J."/>
            <person name="Ruckert C."/>
        </authorList>
    </citation>
    <scope>NUCLEOTIDE SEQUENCE</scope>
    <source>
        <strain evidence="3">CGMCC 1.12919</strain>
    </source>
</reference>
<name>A0A916UFR5_9HYPH</name>
<accession>A0A916UFR5</accession>
<evidence type="ECO:0008006" key="5">
    <source>
        <dbReference type="Google" id="ProtNLM"/>
    </source>
</evidence>
<comment type="caution">
    <text evidence="3">The sequence shown here is derived from an EMBL/GenBank/DDBJ whole genome shotgun (WGS) entry which is preliminary data.</text>
</comment>
<keyword evidence="2" id="KW-0732">Signal</keyword>
<organism evidence="3 4">
    <name type="scientific">Chelatococcus reniformis</name>
    <dbReference type="NCBI Taxonomy" id="1494448"/>
    <lineage>
        <taxon>Bacteria</taxon>
        <taxon>Pseudomonadati</taxon>
        <taxon>Pseudomonadota</taxon>
        <taxon>Alphaproteobacteria</taxon>
        <taxon>Hyphomicrobiales</taxon>
        <taxon>Chelatococcaceae</taxon>
        <taxon>Chelatococcus</taxon>
    </lineage>
</organism>
<dbReference type="EMBL" id="BMGG01000005">
    <property type="protein sequence ID" value="GGC71496.1"/>
    <property type="molecule type" value="Genomic_DNA"/>
</dbReference>
<dbReference type="AlphaFoldDB" id="A0A916UFR5"/>
<feature type="signal peptide" evidence="2">
    <location>
        <begin position="1"/>
        <end position="17"/>
    </location>
</feature>
<dbReference type="Proteomes" id="UP000637002">
    <property type="component" value="Unassembled WGS sequence"/>
</dbReference>
<protein>
    <recommendedName>
        <fullName evidence="5">DUF4148 domain-containing protein</fullName>
    </recommendedName>
</protein>
<evidence type="ECO:0000256" key="1">
    <source>
        <dbReference type="SAM" id="MobiDB-lite"/>
    </source>
</evidence>
<evidence type="ECO:0000256" key="2">
    <source>
        <dbReference type="SAM" id="SignalP"/>
    </source>
</evidence>
<feature type="region of interest" description="Disordered" evidence="1">
    <location>
        <begin position="59"/>
        <end position="120"/>
    </location>
</feature>
<evidence type="ECO:0000313" key="4">
    <source>
        <dbReference type="Proteomes" id="UP000637002"/>
    </source>
</evidence>
<feature type="compositionally biased region" description="Low complexity" evidence="1">
    <location>
        <begin position="95"/>
        <end position="109"/>
    </location>
</feature>